<name>A0A937DEA8_9BACT</name>
<dbReference type="InterPro" id="IPR007709">
    <property type="entry name" value="N-FG_amidohydro"/>
</dbReference>
<dbReference type="AlphaFoldDB" id="A0A937DEA8"/>
<dbReference type="Gene3D" id="3.40.630.40">
    <property type="entry name" value="Zn-dependent exopeptidases"/>
    <property type="match status" value="1"/>
</dbReference>
<reference evidence="1" key="1">
    <citation type="submission" date="2021-01" db="EMBL/GenBank/DDBJ databases">
        <title>Marivirga sp. nov., isolated from intertidal surface sediments.</title>
        <authorList>
            <person name="Zhang M."/>
        </authorList>
    </citation>
    <scope>NUCLEOTIDE SEQUENCE</scope>
    <source>
        <strain evidence="1">SM1354</strain>
    </source>
</reference>
<sequence>MKYIISCEHGGNKIPPAYLNYFTAHKDLLNSHKGWDKGALAVAKYFASLLKADFIYSTTSRLLIEQNRTLKHPDLFSEISKQFNIEQKESLINELYIPYIDKLSQYIENAIIEKEPFIHISVHSFTPVLNGDIRSAEIGLLFDPDNAEELKFAELWLKKISKNEPDWRVKMNYPYLGTDDGLVSLFREKYSKQYTGIELEINNKLFDNYSVSQIAERLKPTMQLVQ</sequence>
<proteinExistence type="predicted"/>
<organism evidence="1 2">
    <name type="scientific">Marivirga atlantica</name>
    <dbReference type="NCBI Taxonomy" id="1548457"/>
    <lineage>
        <taxon>Bacteria</taxon>
        <taxon>Pseudomonadati</taxon>
        <taxon>Bacteroidota</taxon>
        <taxon>Cytophagia</taxon>
        <taxon>Cytophagales</taxon>
        <taxon>Marivirgaceae</taxon>
        <taxon>Marivirga</taxon>
    </lineage>
</organism>
<dbReference type="Pfam" id="PF05013">
    <property type="entry name" value="FGase"/>
    <property type="match status" value="1"/>
</dbReference>
<evidence type="ECO:0000313" key="1">
    <source>
        <dbReference type="EMBL" id="MBL0765047.1"/>
    </source>
</evidence>
<dbReference type="Proteomes" id="UP000642920">
    <property type="component" value="Unassembled WGS sequence"/>
</dbReference>
<gene>
    <name evidence="1" type="ORF">JKP34_07285</name>
</gene>
<dbReference type="EMBL" id="JAERQG010000001">
    <property type="protein sequence ID" value="MBL0765047.1"/>
    <property type="molecule type" value="Genomic_DNA"/>
</dbReference>
<dbReference type="SUPFAM" id="SSF53187">
    <property type="entry name" value="Zn-dependent exopeptidases"/>
    <property type="match status" value="1"/>
</dbReference>
<evidence type="ECO:0000313" key="2">
    <source>
        <dbReference type="Proteomes" id="UP000642920"/>
    </source>
</evidence>
<keyword evidence="2" id="KW-1185">Reference proteome</keyword>
<protein>
    <submittedName>
        <fullName evidence="1">N-formylglutamate amidohydrolase</fullName>
    </submittedName>
</protein>
<comment type="caution">
    <text evidence="1">The sequence shown here is derived from an EMBL/GenBank/DDBJ whole genome shotgun (WGS) entry which is preliminary data.</text>
</comment>
<dbReference type="RefSeq" id="WP_201919183.1">
    <property type="nucleotide sequence ID" value="NZ_JAERQG010000001.1"/>
</dbReference>
<accession>A0A937DEA8</accession>